<proteinExistence type="predicted"/>
<sequence length="11" mass="1237">MPVVPARVRVL</sequence>
<dbReference type="EMBL" id="GBRH01282218">
    <property type="protein sequence ID" value="JAD15677.1"/>
    <property type="molecule type" value="Transcribed_RNA"/>
</dbReference>
<name>A0A0A8XVF9_ARUDO</name>
<evidence type="ECO:0000313" key="1">
    <source>
        <dbReference type="EMBL" id="JAD15677.1"/>
    </source>
</evidence>
<protein>
    <submittedName>
        <fullName evidence="1">Uncharacterized protein</fullName>
    </submittedName>
</protein>
<reference evidence="1" key="1">
    <citation type="submission" date="2014-09" db="EMBL/GenBank/DDBJ databases">
        <authorList>
            <person name="Magalhaes I.L.F."/>
            <person name="Oliveira U."/>
            <person name="Santos F.R."/>
            <person name="Vidigal T.H.D.A."/>
            <person name="Brescovit A.D."/>
            <person name="Santos A.J."/>
        </authorList>
    </citation>
    <scope>NUCLEOTIDE SEQUENCE</scope>
    <source>
        <tissue evidence="1">Shoot tissue taken approximately 20 cm above the soil surface</tissue>
    </source>
</reference>
<organism evidence="1">
    <name type="scientific">Arundo donax</name>
    <name type="common">Giant reed</name>
    <name type="synonym">Donax arundinaceus</name>
    <dbReference type="NCBI Taxonomy" id="35708"/>
    <lineage>
        <taxon>Eukaryota</taxon>
        <taxon>Viridiplantae</taxon>
        <taxon>Streptophyta</taxon>
        <taxon>Embryophyta</taxon>
        <taxon>Tracheophyta</taxon>
        <taxon>Spermatophyta</taxon>
        <taxon>Magnoliopsida</taxon>
        <taxon>Liliopsida</taxon>
        <taxon>Poales</taxon>
        <taxon>Poaceae</taxon>
        <taxon>PACMAD clade</taxon>
        <taxon>Arundinoideae</taxon>
        <taxon>Arundineae</taxon>
        <taxon>Arundo</taxon>
    </lineage>
</organism>
<accession>A0A0A8XVF9</accession>
<reference evidence="1" key="2">
    <citation type="journal article" date="2015" name="Data Brief">
        <title>Shoot transcriptome of the giant reed, Arundo donax.</title>
        <authorList>
            <person name="Barrero R.A."/>
            <person name="Guerrero F.D."/>
            <person name="Moolhuijzen P."/>
            <person name="Goolsby J.A."/>
            <person name="Tidwell J."/>
            <person name="Bellgard S.E."/>
            <person name="Bellgard M.I."/>
        </authorList>
    </citation>
    <scope>NUCLEOTIDE SEQUENCE</scope>
    <source>
        <tissue evidence="1">Shoot tissue taken approximately 20 cm above the soil surface</tissue>
    </source>
</reference>